<sequence length="335" mass="37674">MECPPLVDLPVYVDFLLQTEEFWDVSCNNEAFVPFGCFPIITGASQNEYDSVVETQAHLRDLNMLERMGDAEVERMLEQLRAFRLSTQHPDAVEAFIDSLTSRTAAIYVGLSTGFRVVDSGAQFWGVSSANENCIDIFISKQALSVVGIALHVWLAANRVPRVARFEEEVRLDKLMKDSPAHASGLPVSITVEMERATPSEILFLLQRLRVVMTGHPLIAAIQAFGEHVLLNVADDSAWIRTHSLLYWEGTNLVRLHGQVDSLVNQLLFTADRDRLNALTDVLLHAYDPWTSWSTCEYVDVNADLVALFFFTALRRAALDDVYIEATDRCLFFLS</sequence>
<evidence type="ECO:0000313" key="1">
    <source>
        <dbReference type="EMBL" id="KAK0710263.1"/>
    </source>
</evidence>
<dbReference type="RefSeq" id="XP_060293567.1">
    <property type="nucleotide sequence ID" value="XM_060445949.1"/>
</dbReference>
<dbReference type="AlphaFoldDB" id="A0AA40A6W9"/>
<dbReference type="EMBL" id="JAUIRO010000006">
    <property type="protein sequence ID" value="KAK0710263.1"/>
    <property type="molecule type" value="Genomic_DNA"/>
</dbReference>
<evidence type="ECO:0000313" key="2">
    <source>
        <dbReference type="Proteomes" id="UP001172101"/>
    </source>
</evidence>
<dbReference type="Proteomes" id="UP001172101">
    <property type="component" value="Unassembled WGS sequence"/>
</dbReference>
<reference evidence="1" key="1">
    <citation type="submission" date="2023-06" db="EMBL/GenBank/DDBJ databases">
        <title>Genome-scale phylogeny and comparative genomics of the fungal order Sordariales.</title>
        <authorList>
            <consortium name="Lawrence Berkeley National Laboratory"/>
            <person name="Hensen N."/>
            <person name="Bonometti L."/>
            <person name="Westerberg I."/>
            <person name="Brannstrom I.O."/>
            <person name="Guillou S."/>
            <person name="Cros-Aarteil S."/>
            <person name="Calhoun S."/>
            <person name="Haridas S."/>
            <person name="Kuo A."/>
            <person name="Mondo S."/>
            <person name="Pangilinan J."/>
            <person name="Riley R."/>
            <person name="LaButti K."/>
            <person name="Andreopoulos B."/>
            <person name="Lipzen A."/>
            <person name="Chen C."/>
            <person name="Yanf M."/>
            <person name="Daum C."/>
            <person name="Ng V."/>
            <person name="Clum A."/>
            <person name="Steindorff A."/>
            <person name="Ohm R."/>
            <person name="Martin F."/>
            <person name="Silar P."/>
            <person name="Natvig D."/>
            <person name="Lalanne C."/>
            <person name="Gautier V."/>
            <person name="Ament-velasquez S.L."/>
            <person name="Kruys A."/>
            <person name="Hutchinson M.I."/>
            <person name="Powell A.J."/>
            <person name="Barry K."/>
            <person name="Miller A.N."/>
            <person name="Grigoriev I.V."/>
            <person name="Debuchy R."/>
            <person name="Gladieux P."/>
            <person name="Thoren M.H."/>
            <person name="Johannesson H."/>
        </authorList>
    </citation>
    <scope>NUCLEOTIDE SEQUENCE</scope>
    <source>
        <strain evidence="1">SMH2392-1A</strain>
    </source>
</reference>
<dbReference type="GeneID" id="85329219"/>
<name>A0AA40A6W9_9PEZI</name>
<proteinExistence type="predicted"/>
<keyword evidence="2" id="KW-1185">Reference proteome</keyword>
<protein>
    <submittedName>
        <fullName evidence="1">Uncharacterized protein</fullName>
    </submittedName>
</protein>
<organism evidence="1 2">
    <name type="scientific">Lasiosphaeria miniovina</name>
    <dbReference type="NCBI Taxonomy" id="1954250"/>
    <lineage>
        <taxon>Eukaryota</taxon>
        <taxon>Fungi</taxon>
        <taxon>Dikarya</taxon>
        <taxon>Ascomycota</taxon>
        <taxon>Pezizomycotina</taxon>
        <taxon>Sordariomycetes</taxon>
        <taxon>Sordariomycetidae</taxon>
        <taxon>Sordariales</taxon>
        <taxon>Lasiosphaeriaceae</taxon>
        <taxon>Lasiosphaeria</taxon>
    </lineage>
</organism>
<accession>A0AA40A6W9</accession>
<gene>
    <name evidence="1" type="ORF">B0T26DRAFT_755350</name>
</gene>
<comment type="caution">
    <text evidence="1">The sequence shown here is derived from an EMBL/GenBank/DDBJ whole genome shotgun (WGS) entry which is preliminary data.</text>
</comment>